<comment type="caution">
    <text evidence="3">The sequence shown here is derived from an EMBL/GenBank/DDBJ whole genome shotgun (WGS) entry which is preliminary data.</text>
</comment>
<dbReference type="Proteomes" id="UP000291097">
    <property type="component" value="Unassembled WGS sequence"/>
</dbReference>
<feature type="region of interest" description="Disordered" evidence="1">
    <location>
        <begin position="1"/>
        <end position="24"/>
    </location>
</feature>
<protein>
    <submittedName>
        <fullName evidence="3">Uncharacterized protein</fullName>
    </submittedName>
</protein>
<evidence type="ECO:0000256" key="2">
    <source>
        <dbReference type="SAM" id="Phobius"/>
    </source>
</evidence>
<feature type="compositionally biased region" description="Polar residues" evidence="1">
    <location>
        <begin position="13"/>
        <end position="24"/>
    </location>
</feature>
<evidence type="ECO:0000313" key="4">
    <source>
        <dbReference type="Proteomes" id="UP000291097"/>
    </source>
</evidence>
<evidence type="ECO:0000256" key="1">
    <source>
        <dbReference type="SAM" id="MobiDB-lite"/>
    </source>
</evidence>
<feature type="region of interest" description="Disordered" evidence="1">
    <location>
        <begin position="66"/>
        <end position="200"/>
    </location>
</feature>
<reference evidence="3 4" key="1">
    <citation type="submission" date="2019-02" db="EMBL/GenBank/DDBJ databases">
        <title>Genomic Encyclopedia of Archaeal and Bacterial Type Strains, Phase II (KMG-II): from individual species to whole genera.</title>
        <authorList>
            <person name="Goeker M."/>
        </authorList>
    </citation>
    <scope>NUCLEOTIDE SEQUENCE [LARGE SCALE GENOMIC DNA]</scope>
    <source>
        <strain evidence="3 4">DSM 18328</strain>
    </source>
</reference>
<feature type="compositionally biased region" description="Acidic residues" evidence="1">
    <location>
        <begin position="158"/>
        <end position="200"/>
    </location>
</feature>
<dbReference type="AlphaFoldDB" id="A0A482Y801"/>
<dbReference type="EMBL" id="SHMP01000003">
    <property type="protein sequence ID" value="RZV11323.1"/>
    <property type="molecule type" value="Genomic_DNA"/>
</dbReference>
<evidence type="ECO:0000313" key="3">
    <source>
        <dbReference type="EMBL" id="RZV11323.1"/>
    </source>
</evidence>
<accession>A0A482Y801</accession>
<dbReference type="RefSeq" id="WP_130498755.1">
    <property type="nucleotide sequence ID" value="NZ_SHMP01000003.1"/>
</dbReference>
<organism evidence="3 4">
    <name type="scientific">Natrinema hispanicum</name>
    <dbReference type="NCBI Taxonomy" id="392421"/>
    <lineage>
        <taxon>Archaea</taxon>
        <taxon>Methanobacteriati</taxon>
        <taxon>Methanobacteriota</taxon>
        <taxon>Stenosarchaea group</taxon>
        <taxon>Halobacteria</taxon>
        <taxon>Halobacteriales</taxon>
        <taxon>Natrialbaceae</taxon>
        <taxon>Natrinema</taxon>
    </lineage>
</organism>
<feature type="compositionally biased region" description="Basic and acidic residues" evidence="1">
    <location>
        <begin position="136"/>
        <end position="157"/>
    </location>
</feature>
<name>A0A482Y801_9EURY</name>
<keyword evidence="2" id="KW-0472">Membrane</keyword>
<feature type="compositionally biased region" description="Basic and acidic residues" evidence="1">
    <location>
        <begin position="1"/>
        <end position="12"/>
    </location>
</feature>
<dbReference type="OrthoDB" id="187600at2157"/>
<feature type="transmembrane region" description="Helical" evidence="2">
    <location>
        <begin position="32"/>
        <end position="50"/>
    </location>
</feature>
<gene>
    <name evidence="3" type="ORF">BDK88_0198</name>
</gene>
<feature type="compositionally biased region" description="Polar residues" evidence="1">
    <location>
        <begin position="78"/>
        <end position="96"/>
    </location>
</feature>
<keyword evidence="2" id="KW-0812">Transmembrane</keyword>
<proteinExistence type="predicted"/>
<sequence length="200" mass="21345">MRLRQSDRERSNPAETESTAGTSSVTQLIKHLLTAVGVLVFTYAVLRVLGRRDDVPVQSIDEVQDEIADTVSDDHPLVTTQDRTSATVPDSSTNGPRNEAAESGSDIQPSIDSADAERDDPAEPGDEGGGDVLDASETRADYTDDRSDAEIAERAEPDVQDEPAEPGEMAVDEDITTNLVDDDTDAETEPGGEADADSEE</sequence>
<keyword evidence="2" id="KW-1133">Transmembrane helix</keyword>